<keyword evidence="1" id="KW-1133">Transmembrane helix</keyword>
<keyword evidence="1" id="KW-0812">Transmembrane</keyword>
<keyword evidence="3" id="KW-1185">Reference proteome</keyword>
<evidence type="ECO:0000313" key="2">
    <source>
        <dbReference type="EMBL" id="GHA73675.1"/>
    </source>
</evidence>
<dbReference type="Proteomes" id="UP000653644">
    <property type="component" value="Unassembled WGS sequence"/>
</dbReference>
<name>A0ABQ3DAW7_9ACTN</name>
<feature type="transmembrane region" description="Helical" evidence="1">
    <location>
        <begin position="7"/>
        <end position="29"/>
    </location>
</feature>
<evidence type="ECO:0000313" key="3">
    <source>
        <dbReference type="Proteomes" id="UP000653644"/>
    </source>
</evidence>
<accession>A0ABQ3DAW7</accession>
<comment type="caution">
    <text evidence="2">The sequence shown here is derived from an EMBL/GenBank/DDBJ whole genome shotgun (WGS) entry which is preliminary data.</text>
</comment>
<reference evidence="3" key="1">
    <citation type="journal article" date="2019" name="Int. J. Syst. Evol. Microbiol.">
        <title>The Global Catalogue of Microorganisms (GCM) 10K type strain sequencing project: providing services to taxonomists for standard genome sequencing and annotation.</title>
        <authorList>
            <consortium name="The Broad Institute Genomics Platform"/>
            <consortium name="The Broad Institute Genome Sequencing Center for Infectious Disease"/>
            <person name="Wu L."/>
            <person name="Ma J."/>
        </authorList>
    </citation>
    <scope>NUCLEOTIDE SEQUENCE [LARGE SCALE GENOMIC DNA]</scope>
    <source>
        <strain evidence="3">JCM 4733</strain>
    </source>
</reference>
<proteinExistence type="predicted"/>
<evidence type="ECO:0000256" key="1">
    <source>
        <dbReference type="SAM" id="Phobius"/>
    </source>
</evidence>
<sequence>MLRIPRVSWLWVVCALVVLWLTVVCFFIYEQSSAAPADRGARSVGALETAATAAVRARDTAAFQRLFEPGSVGPRYASQYLTRLFARPITGLRLTSEPYQDLRYLVLRGERGHRTVCSAWTIQRYDARSVLSAVPPLADVCGATASAGDVHGVAA</sequence>
<gene>
    <name evidence="2" type="ORF">GCM10010345_90450</name>
</gene>
<keyword evidence="1" id="KW-0472">Membrane</keyword>
<dbReference type="EMBL" id="BMVN01000092">
    <property type="protein sequence ID" value="GHA73675.1"/>
    <property type="molecule type" value="Genomic_DNA"/>
</dbReference>
<organism evidence="2 3">
    <name type="scientific">Streptomyces canarius</name>
    <dbReference type="NCBI Taxonomy" id="285453"/>
    <lineage>
        <taxon>Bacteria</taxon>
        <taxon>Bacillati</taxon>
        <taxon>Actinomycetota</taxon>
        <taxon>Actinomycetes</taxon>
        <taxon>Kitasatosporales</taxon>
        <taxon>Streptomycetaceae</taxon>
        <taxon>Streptomyces</taxon>
    </lineage>
</organism>
<protein>
    <submittedName>
        <fullName evidence="2">Uncharacterized protein</fullName>
    </submittedName>
</protein>
<dbReference type="RefSeq" id="WP_229918080.1">
    <property type="nucleotide sequence ID" value="NZ_BMVN01000092.1"/>
</dbReference>